<dbReference type="RefSeq" id="WP_097059416.1">
    <property type="nucleotide sequence ID" value="NZ_BMLC01000002.1"/>
</dbReference>
<dbReference type="AlphaFoldDB" id="A0A2C8YD01"/>
<evidence type="ECO:0000313" key="2">
    <source>
        <dbReference type="EMBL" id="SOE48169.1"/>
    </source>
</evidence>
<name>A0A2C8YD01_9MICO</name>
<keyword evidence="3" id="KW-1185">Reference proteome</keyword>
<evidence type="ECO:0000256" key="1">
    <source>
        <dbReference type="SAM" id="MobiDB-lite"/>
    </source>
</evidence>
<protein>
    <submittedName>
        <fullName evidence="2">Uncharacterized protein</fullName>
    </submittedName>
</protein>
<dbReference type="EMBL" id="OCST01000001">
    <property type="protein sequence ID" value="SOE48169.1"/>
    <property type="molecule type" value="Genomic_DNA"/>
</dbReference>
<proteinExistence type="predicted"/>
<dbReference type="Proteomes" id="UP000219440">
    <property type="component" value="Unassembled WGS sequence"/>
</dbReference>
<organism evidence="2 3">
    <name type="scientific">Salinibacterium xinjiangense</name>
    <dbReference type="NCBI Taxonomy" id="386302"/>
    <lineage>
        <taxon>Bacteria</taxon>
        <taxon>Bacillati</taxon>
        <taxon>Actinomycetota</taxon>
        <taxon>Actinomycetes</taxon>
        <taxon>Micrococcales</taxon>
        <taxon>Microbacteriaceae</taxon>
        <taxon>Salinibacterium</taxon>
    </lineage>
</organism>
<gene>
    <name evidence="2" type="ORF">SAMN06296378_0240</name>
</gene>
<feature type="region of interest" description="Disordered" evidence="1">
    <location>
        <begin position="45"/>
        <end position="70"/>
    </location>
</feature>
<accession>A0A2C8YD01</accession>
<evidence type="ECO:0000313" key="3">
    <source>
        <dbReference type="Proteomes" id="UP000219440"/>
    </source>
</evidence>
<sequence length="70" mass="8055">MRPQFLIIAVIAIAAYVLGAKAGESRYNEIKKAATYYWNDPQMKKARKKTRKARENARKAASKQIHSFTR</sequence>
<reference evidence="2 3" key="1">
    <citation type="submission" date="2017-09" db="EMBL/GenBank/DDBJ databases">
        <authorList>
            <person name="Ehlers B."/>
            <person name="Leendertz F.H."/>
        </authorList>
    </citation>
    <scope>NUCLEOTIDE SEQUENCE [LARGE SCALE GENOMIC DNA]</scope>
    <source>
        <strain evidence="2 3">CGMCC 1.05381</strain>
    </source>
</reference>